<reference evidence="3 5" key="2">
    <citation type="submission" date="2018-10" db="EMBL/GenBank/DDBJ databases">
        <title>Complete genome sequence of Pseudomonas pelagia strain Kongs-67.</title>
        <authorList>
            <person name="Sinha R.K."/>
            <person name="Krishnan K."/>
        </authorList>
    </citation>
    <scope>NUCLEOTIDE SEQUENCE [LARGE SCALE GENOMIC DNA]</scope>
    <source>
        <strain evidence="3 5">Kongs-67</strain>
    </source>
</reference>
<dbReference type="InterPro" id="IPR007332">
    <property type="entry name" value="DUF411"/>
</dbReference>
<dbReference type="Proteomes" id="UP000344571">
    <property type="component" value="Chromosome"/>
</dbReference>
<keyword evidence="5" id="KW-1185">Reference proteome</keyword>
<evidence type="ECO:0000313" key="2">
    <source>
        <dbReference type="EMBL" id="PCD00992.1"/>
    </source>
</evidence>
<evidence type="ECO:0000256" key="1">
    <source>
        <dbReference type="SAM" id="SignalP"/>
    </source>
</evidence>
<evidence type="ECO:0000313" key="3">
    <source>
        <dbReference type="EMBL" id="QFY57221.1"/>
    </source>
</evidence>
<evidence type="ECO:0000313" key="4">
    <source>
        <dbReference type="Proteomes" id="UP000243750"/>
    </source>
</evidence>
<protein>
    <submittedName>
        <fullName evidence="3">DUF411 domain-containing protein</fullName>
    </submittedName>
    <submittedName>
        <fullName evidence="2">Metal-binding protein</fullName>
    </submittedName>
</protein>
<gene>
    <name evidence="2" type="ORF">CO192_02400</name>
    <name evidence="3" type="ORF">EAO82_13115</name>
</gene>
<dbReference type="InterPro" id="IPR036249">
    <property type="entry name" value="Thioredoxin-like_sf"/>
</dbReference>
<accession>A0AA91U6Y4</accession>
<dbReference type="AlphaFoldDB" id="A0AA91U6Y4"/>
<sequence length="150" mass="15981">MKPLLESIALAASLFVVTFSTVLHAADPVAIDVYRDPNCGCCKAWIAHLEDNGFNVTDHVENNMSALKSKLGVPQELASCHTAVLDGRFIEGHVPAADILAMRPQPDIIGLAVPGMPAGSPGMEMGDRVDAYDVISLDQNNDTSVFSSYP</sequence>
<organism evidence="2 4">
    <name type="scientific">Halopseudomonas pelagia</name>
    <dbReference type="NCBI Taxonomy" id="553151"/>
    <lineage>
        <taxon>Bacteria</taxon>
        <taxon>Pseudomonadati</taxon>
        <taxon>Pseudomonadota</taxon>
        <taxon>Gammaproteobacteria</taxon>
        <taxon>Pseudomonadales</taxon>
        <taxon>Pseudomonadaceae</taxon>
        <taxon>Halopseudomonas</taxon>
    </lineage>
</organism>
<dbReference type="SUPFAM" id="SSF52833">
    <property type="entry name" value="Thioredoxin-like"/>
    <property type="match status" value="1"/>
</dbReference>
<reference evidence="2 4" key="1">
    <citation type="submission" date="2017-09" db="EMBL/GenBank/DDBJ databases">
        <title>Bacterial and phytoplankton interrelationship in Kongsfjorden, an Arctic fjord.</title>
        <authorList>
            <person name="Sinha R."/>
            <person name="Krishnan K."/>
        </authorList>
    </citation>
    <scope>NUCLEOTIDE SEQUENCE [LARGE SCALE GENOMIC DNA]</scope>
    <source>
        <strain evidence="2 4">58</strain>
    </source>
</reference>
<name>A0AA91U6Y4_9GAMM</name>
<dbReference type="RefSeq" id="WP_096345016.1">
    <property type="nucleotide sequence ID" value="NZ_CP033116.1"/>
</dbReference>
<proteinExistence type="predicted"/>
<keyword evidence="1" id="KW-0732">Signal</keyword>
<dbReference type="Pfam" id="PF04214">
    <property type="entry name" value="DUF411"/>
    <property type="match status" value="1"/>
</dbReference>
<feature type="chain" id="PRO_5041680630" evidence="1">
    <location>
        <begin position="26"/>
        <end position="150"/>
    </location>
</feature>
<feature type="signal peptide" evidence="1">
    <location>
        <begin position="1"/>
        <end position="25"/>
    </location>
</feature>
<evidence type="ECO:0000313" key="5">
    <source>
        <dbReference type="Proteomes" id="UP000344571"/>
    </source>
</evidence>
<dbReference type="EMBL" id="CP033116">
    <property type="protein sequence ID" value="QFY57221.1"/>
    <property type="molecule type" value="Genomic_DNA"/>
</dbReference>
<dbReference type="EMBL" id="NWMT01000048">
    <property type="protein sequence ID" value="PCD00992.1"/>
    <property type="molecule type" value="Genomic_DNA"/>
</dbReference>
<dbReference type="Proteomes" id="UP000243750">
    <property type="component" value="Unassembled WGS sequence"/>
</dbReference>